<feature type="domain" description="F5/8 type C" evidence="11">
    <location>
        <begin position="26"/>
        <end position="168"/>
    </location>
</feature>
<comment type="function">
    <text evidence="1">Acts as a defensive agent. Recognizes blood group fucosylated oligosaccharides including A, B, H and Lewis B-type antigens. Does not recognize Lewis A antigen and has low affinity for monovalent haptens.</text>
</comment>
<dbReference type="Pfam" id="PF00041">
    <property type="entry name" value="fn3"/>
    <property type="match status" value="1"/>
</dbReference>
<keyword evidence="10" id="KW-0732">Signal</keyword>
<feature type="region of interest" description="Disordered" evidence="8">
    <location>
        <begin position="893"/>
        <end position="913"/>
    </location>
</feature>
<protein>
    <submittedName>
        <fullName evidence="13">Uncharacterized protein</fullName>
    </submittedName>
</protein>
<dbReference type="InterPro" id="IPR013783">
    <property type="entry name" value="Ig-like_fold"/>
</dbReference>
<feature type="signal peptide" evidence="10">
    <location>
        <begin position="1"/>
        <end position="24"/>
    </location>
</feature>
<dbReference type="Gene3D" id="2.60.40.10">
    <property type="entry name" value="Immunoglobulins"/>
    <property type="match status" value="2"/>
</dbReference>
<dbReference type="SUPFAM" id="SSF49785">
    <property type="entry name" value="Galactose-binding domain-like"/>
    <property type="match status" value="4"/>
</dbReference>
<keyword evidence="4" id="KW-0479">Metal-binding</keyword>
<dbReference type="PROSITE" id="PS01285">
    <property type="entry name" value="FA58C_1"/>
    <property type="match status" value="2"/>
</dbReference>
<dbReference type="SMART" id="SM00231">
    <property type="entry name" value="FA58C"/>
    <property type="match status" value="2"/>
</dbReference>
<evidence type="ECO:0000256" key="4">
    <source>
        <dbReference type="ARBA" id="ARBA00022723"/>
    </source>
</evidence>
<reference evidence="13 14" key="1">
    <citation type="submission" date="2022-05" db="EMBL/GenBank/DDBJ databases">
        <authorList>
            <consortium name="Genoscope - CEA"/>
            <person name="William W."/>
        </authorList>
    </citation>
    <scope>NUCLEOTIDE SEQUENCE [LARGE SCALE GENOMIC DNA]</scope>
</reference>
<dbReference type="InterPro" id="IPR008979">
    <property type="entry name" value="Galactose-bd-like_sf"/>
</dbReference>
<evidence type="ECO:0000256" key="3">
    <source>
        <dbReference type="ARBA" id="ARBA00011233"/>
    </source>
</evidence>
<feature type="region of interest" description="Disordered" evidence="8">
    <location>
        <begin position="850"/>
        <end position="874"/>
    </location>
</feature>
<feature type="domain" description="F5/8 type C" evidence="11">
    <location>
        <begin position="462"/>
        <end position="608"/>
    </location>
</feature>
<feature type="compositionally biased region" description="Basic and acidic residues" evidence="8">
    <location>
        <begin position="853"/>
        <end position="865"/>
    </location>
</feature>
<comment type="subunit">
    <text evidence="3">Homotrimer.</text>
</comment>
<dbReference type="InterPro" id="IPR036116">
    <property type="entry name" value="FN3_sf"/>
</dbReference>
<feature type="transmembrane region" description="Helical" evidence="9">
    <location>
        <begin position="818"/>
        <end position="840"/>
    </location>
</feature>
<sequence length="936" mass="103631">MASGYPALYFLVILPLFLVSLVSGDCIDLDLGIGSGKIPDNSITASSEISEAKNGRLNEIKAWCASTEDAKPYLQIELETIHIVCAVSTQGNPNADQWIETYTIHVSTDGTTWTNYKEHGQNKTFTGNNDRNTENKSILSEGVLAKTLRFIGQTSHNRFCLRTEIYGVKLKPENLAFGKPTRQSSTCCGGDSKKAVDGNLGTDFDVNHQCAHTMNDNPSWWWVDLGSDNVPISEVLIVNRFSPYDGIRQRNKDFVLTLGQNDDVVNNSACNGRYTFIQFIASAVCHRNPLTTGRYFGIKTTKRQFLTLCEVEVYSRENLAYQKDTNQSSIGFHAASSKAVDGYSNTNWNGGSCAHTRHEKQPWWRVDLGNVELVNEVYVVNRGDCCGDRLNPFEIRVGVNSSNGGITNPKCGDGYSVPQGQGASFFCRPSLYGRYVTIRRHDERTEPLNFCEVEVYSTRRACQIQAIGLASSDAFADNSFSASTHRSGNEASKGRLNGNGAWSPSRNNDVNDYLQIDLKDQFFVCAIATQGSSSHDHWTTKYKFLYSLDNSTWLTYQENDIDKVFNANDGRDDIVKHSLVGIVRARFIRFRPTEFSTGKALRVEVYGILTTTAPSQAPTNLSLTVNNSTSISANWQLPRGISRNGLIAGFTLYYRKKGASGQANTVTIDDGSVLSKTITGMDKYTEYDIQVSAFTYAGEGPKSSVVTERTSEDAPSFGPDTFVTTELNETTFNISWAPLPTEKSNGIVVLYEAKAELVVTRTRSRLAVTSSKGLNTTKTFAVFDDFLTFSQYRISVRAFTAVGPGPYGTATLLQTSTFVISNIVLAVAFIISLGVNLFLWRAVRNSKTSNKHSVRELQEKEHENEGNAEVPFSPNQSSYMELRATQMQQTTINSEYGSLTKNPDGDADDGKTKHDYVNASFHLHPEPCGNKEYENI</sequence>
<comment type="similarity">
    <text evidence="2">Belongs to the fucolectin family.</text>
</comment>
<dbReference type="CDD" id="cd00063">
    <property type="entry name" value="FN3"/>
    <property type="match status" value="2"/>
</dbReference>
<evidence type="ECO:0000256" key="8">
    <source>
        <dbReference type="SAM" id="MobiDB-lite"/>
    </source>
</evidence>
<evidence type="ECO:0000256" key="10">
    <source>
        <dbReference type="SAM" id="SignalP"/>
    </source>
</evidence>
<dbReference type="EMBL" id="CALNXI010001236">
    <property type="protein sequence ID" value="CAH3161299.1"/>
    <property type="molecule type" value="Genomic_DNA"/>
</dbReference>
<dbReference type="InterPro" id="IPR003961">
    <property type="entry name" value="FN3_dom"/>
</dbReference>
<feature type="chain" id="PRO_5046498022" evidence="10">
    <location>
        <begin position="25"/>
        <end position="936"/>
    </location>
</feature>
<keyword evidence="6" id="KW-0106">Calcium</keyword>
<feature type="domain" description="F5/8 type C" evidence="11">
    <location>
        <begin position="300"/>
        <end position="458"/>
    </location>
</feature>
<dbReference type="InterPro" id="IPR000421">
    <property type="entry name" value="FA58C"/>
</dbReference>
<dbReference type="PANTHER" id="PTHR45713">
    <property type="entry name" value="FTP DOMAIN-CONTAINING PROTEIN"/>
    <property type="match status" value="1"/>
</dbReference>
<evidence type="ECO:0000256" key="9">
    <source>
        <dbReference type="SAM" id="Phobius"/>
    </source>
</evidence>
<dbReference type="Proteomes" id="UP001159427">
    <property type="component" value="Unassembled WGS sequence"/>
</dbReference>
<evidence type="ECO:0000259" key="12">
    <source>
        <dbReference type="PROSITE" id="PS50853"/>
    </source>
</evidence>
<feature type="region of interest" description="Disordered" evidence="8">
    <location>
        <begin position="484"/>
        <end position="503"/>
    </location>
</feature>
<dbReference type="SMART" id="SM00607">
    <property type="entry name" value="FTP"/>
    <property type="match status" value="2"/>
</dbReference>
<proteinExistence type="inferred from homology"/>
<keyword evidence="14" id="KW-1185">Reference proteome</keyword>
<evidence type="ECO:0000256" key="2">
    <source>
        <dbReference type="ARBA" id="ARBA00010147"/>
    </source>
</evidence>
<keyword evidence="9" id="KW-0812">Transmembrane</keyword>
<dbReference type="CDD" id="cd00057">
    <property type="entry name" value="FA58C"/>
    <property type="match status" value="2"/>
</dbReference>
<dbReference type="SMART" id="SM00060">
    <property type="entry name" value="FN3"/>
    <property type="match status" value="2"/>
</dbReference>
<dbReference type="Gene3D" id="2.60.120.260">
    <property type="entry name" value="Galactose-binding domain-like"/>
    <property type="match status" value="4"/>
</dbReference>
<feature type="domain" description="Fibronectin type-III" evidence="12">
    <location>
        <begin position="617"/>
        <end position="713"/>
    </location>
</feature>
<dbReference type="PANTHER" id="PTHR45713:SF6">
    <property type="entry name" value="F5_8 TYPE C DOMAIN-CONTAINING PROTEIN"/>
    <property type="match status" value="1"/>
</dbReference>
<comment type="caution">
    <text evidence="13">The sequence shown here is derived from an EMBL/GenBank/DDBJ whole genome shotgun (WGS) entry which is preliminary data.</text>
</comment>
<dbReference type="PROSITE" id="PS50022">
    <property type="entry name" value="FA58C_3"/>
    <property type="match status" value="3"/>
</dbReference>
<dbReference type="Pfam" id="PF00754">
    <property type="entry name" value="F5_F8_type_C"/>
    <property type="match status" value="2"/>
</dbReference>
<evidence type="ECO:0000256" key="5">
    <source>
        <dbReference type="ARBA" id="ARBA00022734"/>
    </source>
</evidence>
<keyword evidence="9" id="KW-1133">Transmembrane helix</keyword>
<organism evidence="13 14">
    <name type="scientific">Porites evermanni</name>
    <dbReference type="NCBI Taxonomy" id="104178"/>
    <lineage>
        <taxon>Eukaryota</taxon>
        <taxon>Metazoa</taxon>
        <taxon>Cnidaria</taxon>
        <taxon>Anthozoa</taxon>
        <taxon>Hexacorallia</taxon>
        <taxon>Scleractinia</taxon>
        <taxon>Fungiina</taxon>
        <taxon>Poritidae</taxon>
        <taxon>Porites</taxon>
    </lineage>
</organism>
<evidence type="ECO:0000256" key="6">
    <source>
        <dbReference type="ARBA" id="ARBA00022837"/>
    </source>
</evidence>
<accession>A0ABN8QEY3</accession>
<name>A0ABN8QEY3_9CNID</name>
<feature type="domain" description="Fibronectin type-III" evidence="12">
    <location>
        <begin position="718"/>
        <end position="818"/>
    </location>
</feature>
<keyword evidence="7" id="KW-1015">Disulfide bond</keyword>
<dbReference type="InterPro" id="IPR051941">
    <property type="entry name" value="BG_Antigen-Binding_Lectin"/>
</dbReference>
<evidence type="ECO:0000256" key="7">
    <source>
        <dbReference type="ARBA" id="ARBA00023157"/>
    </source>
</evidence>
<keyword evidence="5" id="KW-0430">Lectin</keyword>
<dbReference type="InterPro" id="IPR006585">
    <property type="entry name" value="FTP1"/>
</dbReference>
<dbReference type="SUPFAM" id="SSF49265">
    <property type="entry name" value="Fibronectin type III"/>
    <property type="match status" value="1"/>
</dbReference>
<dbReference type="PROSITE" id="PS50853">
    <property type="entry name" value="FN3"/>
    <property type="match status" value="2"/>
</dbReference>
<dbReference type="Pfam" id="PF22633">
    <property type="entry name" value="F5_F8_type_C_2"/>
    <property type="match status" value="2"/>
</dbReference>
<gene>
    <name evidence="13" type="ORF">PEVE_00003882</name>
</gene>
<evidence type="ECO:0000313" key="14">
    <source>
        <dbReference type="Proteomes" id="UP001159427"/>
    </source>
</evidence>
<evidence type="ECO:0000313" key="13">
    <source>
        <dbReference type="EMBL" id="CAH3161299.1"/>
    </source>
</evidence>
<keyword evidence="9" id="KW-0472">Membrane</keyword>
<evidence type="ECO:0000256" key="1">
    <source>
        <dbReference type="ARBA" id="ARBA00002219"/>
    </source>
</evidence>
<evidence type="ECO:0000259" key="11">
    <source>
        <dbReference type="PROSITE" id="PS50022"/>
    </source>
</evidence>